<dbReference type="Proteomes" id="UP000051677">
    <property type="component" value="Unassembled WGS sequence"/>
</dbReference>
<dbReference type="STRING" id="1778.A9W97_30120"/>
<keyword evidence="1" id="KW-0472">Membrane</keyword>
<evidence type="ECO:0008006" key="4">
    <source>
        <dbReference type="Google" id="ProtNLM"/>
    </source>
</evidence>
<evidence type="ECO:0000313" key="3">
    <source>
        <dbReference type="Proteomes" id="UP000051677"/>
    </source>
</evidence>
<dbReference type="Pfam" id="PF14494">
    <property type="entry name" value="DUF4436"/>
    <property type="match status" value="1"/>
</dbReference>
<feature type="transmembrane region" description="Helical" evidence="1">
    <location>
        <begin position="216"/>
        <end position="235"/>
    </location>
</feature>
<proteinExistence type="predicted"/>
<dbReference type="OrthoDB" id="8438075at2"/>
<gene>
    <name evidence="2" type="ORF">AO501_34025</name>
</gene>
<dbReference type="PANTHER" id="PTHR37330:SF1">
    <property type="entry name" value="CONSERVED TRANSMEMBRANE PROTEIN-RELATED"/>
    <property type="match status" value="1"/>
</dbReference>
<feature type="transmembrane region" description="Helical" evidence="1">
    <location>
        <begin position="182"/>
        <end position="204"/>
    </location>
</feature>
<dbReference type="EMBL" id="LKTM01000331">
    <property type="protein sequence ID" value="KQH77233.1"/>
    <property type="molecule type" value="Genomic_DNA"/>
</dbReference>
<feature type="transmembrane region" description="Helical" evidence="1">
    <location>
        <begin position="5"/>
        <end position="25"/>
    </location>
</feature>
<name>A0A0Q2LMM1_MYCGO</name>
<evidence type="ECO:0000313" key="2">
    <source>
        <dbReference type="EMBL" id="KQH77233.1"/>
    </source>
</evidence>
<feature type="transmembrane region" description="Helical" evidence="1">
    <location>
        <begin position="241"/>
        <end position="265"/>
    </location>
</feature>
<dbReference type="AlphaFoldDB" id="A0A0Q2LMM1"/>
<evidence type="ECO:0000256" key="1">
    <source>
        <dbReference type="SAM" id="Phobius"/>
    </source>
</evidence>
<dbReference type="InterPro" id="IPR027948">
    <property type="entry name" value="DUF4436"/>
</dbReference>
<reference evidence="2 3" key="1">
    <citation type="submission" date="2015-10" db="EMBL/GenBank/DDBJ databases">
        <title>Mycobacterium gordonae draft genome assembly.</title>
        <authorList>
            <person name="Ustinova V."/>
            <person name="Smirnova T."/>
            <person name="Blagodatskikh K."/>
            <person name="Varlamov D."/>
            <person name="Larionova E."/>
            <person name="Chernousova L."/>
        </authorList>
    </citation>
    <scope>NUCLEOTIDE SEQUENCE [LARGE SCALE GENOMIC DNA]</scope>
    <source>
        <strain evidence="2 3">CTRI 14-8773</strain>
    </source>
</reference>
<dbReference type="RefSeq" id="WP_055579847.1">
    <property type="nucleotide sequence ID" value="NZ_LKTM01000331.1"/>
</dbReference>
<protein>
    <recommendedName>
        <fullName evidence="4">DUF4436 domain-containing protein</fullName>
    </recommendedName>
</protein>
<sequence length="280" mass="29742">MRWGIVSLGVFVVSYVGLVALYALAGMGPAHPLTEGQPSADGTTVTLDITGIQPYRNALVGDLTVTPGPALLDPLTGNLKEDLTVAATSATAPTSRTWPKGTQPGVVPVSLNISGDVSDWPFDSYVSKPVSINLFRGTPQTPERASVTFVDRLPGWKVEVQGGTGDAKTPYRAEVQRSPSTVALAIALLGVLVAIAGFALFVAVQTVRDRRKFQPPMTTWFAAMLFAVIPLRNALPDAPPFGAWVDVTVVLWVIVALVASMGIYVSCWWRHLAPEKPAGP</sequence>
<organism evidence="2 3">
    <name type="scientific">Mycobacterium gordonae</name>
    <dbReference type="NCBI Taxonomy" id="1778"/>
    <lineage>
        <taxon>Bacteria</taxon>
        <taxon>Bacillati</taxon>
        <taxon>Actinomycetota</taxon>
        <taxon>Actinomycetes</taxon>
        <taxon>Mycobacteriales</taxon>
        <taxon>Mycobacteriaceae</taxon>
        <taxon>Mycobacterium</taxon>
    </lineage>
</organism>
<accession>A0A0Q2LMM1</accession>
<keyword evidence="1" id="KW-0812">Transmembrane</keyword>
<comment type="caution">
    <text evidence="2">The sequence shown here is derived from an EMBL/GenBank/DDBJ whole genome shotgun (WGS) entry which is preliminary data.</text>
</comment>
<dbReference type="PANTHER" id="PTHR37330">
    <property type="entry name" value="CONSERVED TRANSMEMBRANE PROTEIN-RELATED"/>
    <property type="match status" value="1"/>
</dbReference>
<keyword evidence="1" id="KW-1133">Transmembrane helix</keyword>